<evidence type="ECO:0008006" key="12">
    <source>
        <dbReference type="Google" id="ProtNLM"/>
    </source>
</evidence>
<feature type="transmembrane region" description="Helical" evidence="9">
    <location>
        <begin position="426"/>
        <end position="446"/>
    </location>
</feature>
<comment type="caution">
    <text evidence="10">The sequence shown here is derived from an EMBL/GenBank/DDBJ whole genome shotgun (WGS) entry which is preliminary data.</text>
</comment>
<keyword evidence="5 9" id="KW-0812">Transmembrane</keyword>
<evidence type="ECO:0000256" key="9">
    <source>
        <dbReference type="SAM" id="Phobius"/>
    </source>
</evidence>
<keyword evidence="11" id="KW-1185">Reference proteome</keyword>
<keyword evidence="7 9" id="KW-0472">Membrane</keyword>
<keyword evidence="4" id="KW-0808">Transferase</keyword>
<accession>A0ABS7FW80</accession>
<feature type="transmembrane region" description="Helical" evidence="9">
    <location>
        <begin position="96"/>
        <end position="121"/>
    </location>
</feature>
<proteinExistence type="predicted"/>
<keyword evidence="2" id="KW-1003">Cell membrane</keyword>
<reference evidence="10 11" key="1">
    <citation type="submission" date="2021-07" db="EMBL/GenBank/DDBJ databases">
        <title>Actinomadura sp. PM05-2 isolated from lichen.</title>
        <authorList>
            <person name="Somphong A."/>
            <person name="Phongsopitanun W."/>
            <person name="Tanasupawat S."/>
            <person name="Peongsungnone V."/>
        </authorList>
    </citation>
    <scope>NUCLEOTIDE SEQUENCE [LARGE SCALE GENOMIC DNA]</scope>
    <source>
        <strain evidence="10 11">PM05-2</strain>
    </source>
</reference>
<feature type="transmembrane region" description="Helical" evidence="9">
    <location>
        <begin position="38"/>
        <end position="57"/>
    </location>
</feature>
<evidence type="ECO:0000313" key="10">
    <source>
        <dbReference type="EMBL" id="MBW8484526.1"/>
    </source>
</evidence>
<name>A0ABS7FW80_9ACTN</name>
<evidence type="ECO:0000256" key="5">
    <source>
        <dbReference type="ARBA" id="ARBA00022692"/>
    </source>
</evidence>
<keyword evidence="6 9" id="KW-1133">Transmembrane helix</keyword>
<feature type="compositionally biased region" description="Basic and acidic residues" evidence="8">
    <location>
        <begin position="1"/>
        <end position="12"/>
    </location>
</feature>
<comment type="subcellular location">
    <subcellularLocation>
        <location evidence="1">Cell membrane</location>
        <topology evidence="1">Multi-pass membrane protein</topology>
    </subcellularLocation>
</comment>
<feature type="transmembrane region" description="Helical" evidence="9">
    <location>
        <begin position="215"/>
        <end position="238"/>
    </location>
</feature>
<feature type="transmembrane region" description="Helical" evidence="9">
    <location>
        <begin position="151"/>
        <end position="170"/>
    </location>
</feature>
<evidence type="ECO:0000256" key="6">
    <source>
        <dbReference type="ARBA" id="ARBA00022989"/>
    </source>
</evidence>
<sequence>MTELSLRPEDRTPAPAAGPPDRRAALRDVRASARRHRAFLGVLAAGVLLRLAVMAGYRSVMWFPDSDDYLSGAVNPNPGLVRPSGYSLFLWLLKPFHSLTLVAFAQHAMGVATGVLLYALLRRRGAPGWLAALAAVPALLDAWQLQLEHMVMSDTLFGFLVMSALALLLWPGGAPGLRWTVGAAVLLGLATLTRSAGLPLLLLFGLYLLVRRTGWRHVLAALAAGLVPLVAYSSWFAAHHGEFAMTRSTGVFLYGRVAPFADCRAMRPPVDEMPLCLSGPPGGRSVYRSYIWGPDAARHRVEAEGFGPQGERLARSFALRAIMAQPGDYLRVALTDIARTFRWGHPQFPDGETYHRYLFAPTVASPGAKAEGYVRRYDSGYEPTRVVRPYASFLGAYQRTAYLPGVVLGAIVVAGAARIVRRRRRLGGAGLLPWSVGVTLLVVPAFTAQFDYRYVLPAVPLLILAAVLPDRSPTIGP</sequence>
<evidence type="ECO:0000256" key="2">
    <source>
        <dbReference type="ARBA" id="ARBA00022475"/>
    </source>
</evidence>
<keyword evidence="3" id="KW-0328">Glycosyltransferase</keyword>
<evidence type="ECO:0000256" key="4">
    <source>
        <dbReference type="ARBA" id="ARBA00022679"/>
    </source>
</evidence>
<feature type="transmembrane region" description="Helical" evidence="9">
    <location>
        <begin position="182"/>
        <end position="209"/>
    </location>
</feature>
<dbReference type="Proteomes" id="UP000774570">
    <property type="component" value="Unassembled WGS sequence"/>
</dbReference>
<organism evidence="10 11">
    <name type="scientific">Actinomadura parmotrematis</name>
    <dbReference type="NCBI Taxonomy" id="2864039"/>
    <lineage>
        <taxon>Bacteria</taxon>
        <taxon>Bacillati</taxon>
        <taxon>Actinomycetota</taxon>
        <taxon>Actinomycetes</taxon>
        <taxon>Streptosporangiales</taxon>
        <taxon>Thermomonosporaceae</taxon>
        <taxon>Actinomadura</taxon>
    </lineage>
</organism>
<evidence type="ECO:0000313" key="11">
    <source>
        <dbReference type="Proteomes" id="UP000774570"/>
    </source>
</evidence>
<dbReference type="PANTHER" id="PTHR33908">
    <property type="entry name" value="MANNOSYLTRANSFERASE YKCB-RELATED"/>
    <property type="match status" value="1"/>
</dbReference>
<gene>
    <name evidence="10" type="ORF">K1Y72_19240</name>
</gene>
<dbReference type="InterPro" id="IPR050297">
    <property type="entry name" value="LipidA_mod_glycosyltrf_83"/>
</dbReference>
<dbReference type="RefSeq" id="WP_220167767.1">
    <property type="nucleotide sequence ID" value="NZ_JAIBOA010000012.1"/>
</dbReference>
<evidence type="ECO:0000256" key="7">
    <source>
        <dbReference type="ARBA" id="ARBA00023136"/>
    </source>
</evidence>
<dbReference type="PANTHER" id="PTHR33908:SF11">
    <property type="entry name" value="MEMBRANE PROTEIN"/>
    <property type="match status" value="1"/>
</dbReference>
<protein>
    <recommendedName>
        <fullName evidence="12">Phospholipid carrier-dependent glycosyltransferase</fullName>
    </recommendedName>
</protein>
<evidence type="ECO:0000256" key="1">
    <source>
        <dbReference type="ARBA" id="ARBA00004651"/>
    </source>
</evidence>
<feature type="region of interest" description="Disordered" evidence="8">
    <location>
        <begin position="1"/>
        <end position="23"/>
    </location>
</feature>
<dbReference type="EMBL" id="JAIBOA010000012">
    <property type="protein sequence ID" value="MBW8484526.1"/>
    <property type="molecule type" value="Genomic_DNA"/>
</dbReference>
<evidence type="ECO:0000256" key="3">
    <source>
        <dbReference type="ARBA" id="ARBA00022676"/>
    </source>
</evidence>
<evidence type="ECO:0000256" key="8">
    <source>
        <dbReference type="SAM" id="MobiDB-lite"/>
    </source>
</evidence>